<proteinExistence type="predicted"/>
<dbReference type="OrthoDB" id="4559195at2"/>
<evidence type="ECO:0000259" key="1">
    <source>
        <dbReference type="Pfam" id="PF01370"/>
    </source>
</evidence>
<dbReference type="Gene3D" id="3.40.50.720">
    <property type="entry name" value="NAD(P)-binding Rossmann-like Domain"/>
    <property type="match status" value="1"/>
</dbReference>
<dbReference type="GO" id="GO:0004029">
    <property type="term" value="F:aldehyde dehydrogenase (NAD+) activity"/>
    <property type="evidence" value="ECO:0007669"/>
    <property type="project" value="TreeGrafter"/>
</dbReference>
<dbReference type="GO" id="GO:0005737">
    <property type="term" value="C:cytoplasm"/>
    <property type="evidence" value="ECO:0007669"/>
    <property type="project" value="TreeGrafter"/>
</dbReference>
<gene>
    <name evidence="2" type="ORF">NCTC1934_05204</name>
</gene>
<dbReference type="RefSeq" id="WP_039819206.1">
    <property type="nucleotide sequence ID" value="NZ_UGRY01000003.1"/>
</dbReference>
<reference evidence="2 3" key="1">
    <citation type="submission" date="2018-06" db="EMBL/GenBank/DDBJ databases">
        <authorList>
            <consortium name="Pathogen Informatics"/>
            <person name="Doyle S."/>
        </authorList>
    </citation>
    <scope>NUCLEOTIDE SEQUENCE [LARGE SCALE GENOMIC DNA]</scope>
    <source>
        <strain evidence="2 3">NCTC1934</strain>
    </source>
</reference>
<name>A0A379JGW6_9NOCA</name>
<dbReference type="InterPro" id="IPR036291">
    <property type="entry name" value="NAD(P)-bd_dom_sf"/>
</dbReference>
<dbReference type="PANTHER" id="PTHR48079">
    <property type="entry name" value="PROTEIN YEEZ"/>
    <property type="match status" value="1"/>
</dbReference>
<dbReference type="InterPro" id="IPR051783">
    <property type="entry name" value="NAD(P)-dependent_oxidoreduct"/>
</dbReference>
<dbReference type="EMBL" id="UGRY01000003">
    <property type="protein sequence ID" value="SUD47879.1"/>
    <property type="molecule type" value="Genomic_DNA"/>
</dbReference>
<dbReference type="SUPFAM" id="SSF51735">
    <property type="entry name" value="NAD(P)-binding Rossmann-fold domains"/>
    <property type="match status" value="1"/>
</dbReference>
<dbReference type="AlphaFoldDB" id="A0A379JGW6"/>
<dbReference type="Proteomes" id="UP000255467">
    <property type="component" value="Unassembled WGS sequence"/>
</dbReference>
<dbReference type="InterPro" id="IPR001509">
    <property type="entry name" value="Epimerase_deHydtase"/>
</dbReference>
<evidence type="ECO:0000313" key="3">
    <source>
        <dbReference type="Proteomes" id="UP000255467"/>
    </source>
</evidence>
<sequence>MSATDRTRVLVTGATGFLGGRALRALSTRTGVEPIAACRNPIRLPDWFTGQVRSGDLLDPDYRREVVRDVDVICHLGTWGAFWGHRREERTHFLEPAVDLVNQAVAAGARRFVLAATVAIAPPSRDGTAVGDFAPARYTGLWPHADRLIDLDRHLRESSGAGTEMVTLRLGHFVGAGNALGLVSALAPRLRTRLVPWLNGGRARLALVGDHDLGEGVARAALAPGLDPYESFNICGPEFPTARTVIEFMAAEIGAPAPWFSVPYRAGYAFGRLMEALHPVLPGADPFLTRSLVHVAEDWWCPSDYATAKLGYLPTQDWRDAVRENLRWLRDQPHTWPRLAQAV</sequence>
<accession>A0A379JGW6</accession>
<protein>
    <submittedName>
        <fullName evidence="2">Hopanoid-associated sugar epimerase</fullName>
    </submittedName>
</protein>
<dbReference type="Pfam" id="PF01370">
    <property type="entry name" value="Epimerase"/>
    <property type="match status" value="1"/>
</dbReference>
<organism evidence="2 3">
    <name type="scientific">Nocardia otitidiscaviarum</name>
    <dbReference type="NCBI Taxonomy" id="1823"/>
    <lineage>
        <taxon>Bacteria</taxon>
        <taxon>Bacillati</taxon>
        <taxon>Actinomycetota</taxon>
        <taxon>Actinomycetes</taxon>
        <taxon>Mycobacteriales</taxon>
        <taxon>Nocardiaceae</taxon>
        <taxon>Nocardia</taxon>
    </lineage>
</organism>
<evidence type="ECO:0000313" key="2">
    <source>
        <dbReference type="EMBL" id="SUD47879.1"/>
    </source>
</evidence>
<dbReference type="PANTHER" id="PTHR48079:SF6">
    <property type="entry name" value="NAD(P)-BINDING DOMAIN-CONTAINING PROTEIN-RELATED"/>
    <property type="match status" value="1"/>
</dbReference>
<keyword evidence="3" id="KW-1185">Reference proteome</keyword>
<feature type="domain" description="NAD-dependent epimerase/dehydratase" evidence="1">
    <location>
        <begin position="9"/>
        <end position="223"/>
    </location>
</feature>